<gene>
    <name evidence="1" type="ORF">LI82_07570</name>
</gene>
<accession>A0A099T3B1</accession>
<comment type="caution">
    <text evidence="1">The sequence shown here is derived from an EMBL/GenBank/DDBJ whole genome shotgun (WGS) entry which is preliminary data.</text>
</comment>
<dbReference type="OrthoDB" id="26084at2157"/>
<dbReference type="AlphaFoldDB" id="A0A099T3B1"/>
<keyword evidence="2" id="KW-1185">Reference proteome</keyword>
<dbReference type="SUPFAM" id="SSF49764">
    <property type="entry name" value="HSP20-like chaperones"/>
    <property type="match status" value="1"/>
</dbReference>
<reference evidence="1 2" key="1">
    <citation type="submission" date="2014-09" db="EMBL/GenBank/DDBJ databases">
        <title>Draft genome sequence of an obligately methylotrophic methanogen, Methanococcoides methylutens, isolated from marine sediment.</title>
        <authorList>
            <person name="Guan Y."/>
            <person name="Ngugi D.K."/>
            <person name="Blom J."/>
            <person name="Ali S."/>
            <person name="Ferry J.G."/>
            <person name="Stingl U."/>
        </authorList>
    </citation>
    <scope>NUCLEOTIDE SEQUENCE [LARGE SCALE GENOMIC DNA]</scope>
    <source>
        <strain evidence="1 2">DSM 2657</strain>
    </source>
</reference>
<dbReference type="EMBL" id="JRHO01000013">
    <property type="protein sequence ID" value="KGK98696.1"/>
    <property type="molecule type" value="Genomic_DNA"/>
</dbReference>
<dbReference type="Gene3D" id="2.60.40.790">
    <property type="match status" value="1"/>
</dbReference>
<evidence type="ECO:0008006" key="3">
    <source>
        <dbReference type="Google" id="ProtNLM"/>
    </source>
</evidence>
<protein>
    <recommendedName>
        <fullName evidence="3">SHSP domain-containing protein</fullName>
    </recommendedName>
</protein>
<dbReference type="RefSeq" id="WP_048194551.1">
    <property type="nucleotide sequence ID" value="NZ_CAAGSM010000012.1"/>
</dbReference>
<dbReference type="CDD" id="cd00298">
    <property type="entry name" value="ACD_sHsps_p23-like"/>
    <property type="match status" value="1"/>
</dbReference>
<name>A0A099T3B1_METMT</name>
<proteinExistence type="predicted"/>
<organism evidence="1 2">
    <name type="scientific">Methanococcoides methylutens</name>
    <dbReference type="NCBI Taxonomy" id="2226"/>
    <lineage>
        <taxon>Archaea</taxon>
        <taxon>Methanobacteriati</taxon>
        <taxon>Methanobacteriota</taxon>
        <taxon>Stenosarchaea group</taxon>
        <taxon>Methanomicrobia</taxon>
        <taxon>Methanosarcinales</taxon>
        <taxon>Methanosarcinaceae</taxon>
        <taxon>Methanococcoides</taxon>
    </lineage>
</organism>
<dbReference type="Proteomes" id="UP000029859">
    <property type="component" value="Unassembled WGS sequence"/>
</dbReference>
<sequence>MTEKENNDDGSVPLPMKELEEIVRSLIERIMDEMAEEGFEKPAFYGFSVVYNGADNSEQQHFSTIKLGDNNFFYVSKKDAVVEYTEVDDKLYVTVDTGVDVDDISYTASGSELELQFETEEQVFTQHVELEPKVDPESSQMTCKNGVVEIVFQILDE</sequence>
<evidence type="ECO:0000313" key="2">
    <source>
        <dbReference type="Proteomes" id="UP000029859"/>
    </source>
</evidence>
<dbReference type="InterPro" id="IPR008978">
    <property type="entry name" value="HSP20-like_chaperone"/>
</dbReference>
<evidence type="ECO:0000313" key="1">
    <source>
        <dbReference type="EMBL" id="KGK98696.1"/>
    </source>
</evidence>